<gene>
    <name evidence="2" type="ORF">GCK72_022028</name>
</gene>
<dbReference type="CTD" id="9812979"/>
<protein>
    <submittedName>
        <fullName evidence="2">Uncharacterized protein</fullName>
    </submittedName>
</protein>
<dbReference type="Proteomes" id="UP000483820">
    <property type="component" value="Chromosome V"/>
</dbReference>
<organism evidence="2 3">
    <name type="scientific">Caenorhabditis remanei</name>
    <name type="common">Caenorhabditis vulgaris</name>
    <dbReference type="NCBI Taxonomy" id="31234"/>
    <lineage>
        <taxon>Eukaryota</taxon>
        <taxon>Metazoa</taxon>
        <taxon>Ecdysozoa</taxon>
        <taxon>Nematoda</taxon>
        <taxon>Chromadorea</taxon>
        <taxon>Rhabditida</taxon>
        <taxon>Rhabditina</taxon>
        <taxon>Rhabditomorpha</taxon>
        <taxon>Rhabditoidea</taxon>
        <taxon>Rhabditidae</taxon>
        <taxon>Peloderinae</taxon>
        <taxon>Caenorhabditis</taxon>
    </lineage>
</organism>
<dbReference type="AlphaFoldDB" id="A0A6A5GMB1"/>
<evidence type="ECO:0000256" key="1">
    <source>
        <dbReference type="SAM" id="MobiDB-lite"/>
    </source>
</evidence>
<dbReference type="RefSeq" id="XP_003094350.2">
    <property type="nucleotide sequence ID" value="XM_003094302.2"/>
</dbReference>
<feature type="compositionally biased region" description="Basic and acidic residues" evidence="1">
    <location>
        <begin position="8"/>
        <end position="26"/>
    </location>
</feature>
<accession>A0A6A5GMB1</accession>
<proteinExistence type="predicted"/>
<dbReference type="EMBL" id="WUAV01000005">
    <property type="protein sequence ID" value="KAF1755459.1"/>
    <property type="molecule type" value="Genomic_DNA"/>
</dbReference>
<feature type="compositionally biased region" description="Basic and acidic residues" evidence="1">
    <location>
        <begin position="71"/>
        <end position="80"/>
    </location>
</feature>
<reference evidence="2 3" key="1">
    <citation type="submission" date="2019-12" db="EMBL/GenBank/DDBJ databases">
        <title>Chromosome-level assembly of the Caenorhabditis remanei genome.</title>
        <authorList>
            <person name="Teterina A.A."/>
            <person name="Willis J.H."/>
            <person name="Phillips P.C."/>
        </authorList>
    </citation>
    <scope>NUCLEOTIDE SEQUENCE [LARGE SCALE GENOMIC DNA]</scope>
    <source>
        <strain evidence="2 3">PX506</strain>
        <tissue evidence="2">Whole organism</tissue>
    </source>
</reference>
<feature type="compositionally biased region" description="Polar residues" evidence="1">
    <location>
        <begin position="123"/>
        <end position="142"/>
    </location>
</feature>
<evidence type="ECO:0000313" key="2">
    <source>
        <dbReference type="EMBL" id="KAF1755459.1"/>
    </source>
</evidence>
<feature type="compositionally biased region" description="Polar residues" evidence="1">
    <location>
        <begin position="46"/>
        <end position="65"/>
    </location>
</feature>
<comment type="caution">
    <text evidence="2">The sequence shown here is derived from an EMBL/GenBank/DDBJ whole genome shotgun (WGS) entry which is preliminary data.</text>
</comment>
<evidence type="ECO:0000313" key="3">
    <source>
        <dbReference type="Proteomes" id="UP000483820"/>
    </source>
</evidence>
<name>A0A6A5GMB1_CAERE</name>
<feature type="region of interest" description="Disordered" evidence="1">
    <location>
        <begin position="1"/>
        <end position="142"/>
    </location>
</feature>
<dbReference type="GeneID" id="9812979"/>
<sequence>MFGKQKKNSCEEMERTMREEREKQKLLETGSKSPVDPFKSPMPPGSSLQVQPTQSSPLSKPNSEMTIRPDSSVHVDKTQESDPLLETPPKRSELEVASTQRGEDEEGVVPIPQKPACKVTKTGRVQKTSMNYEESTYSDLQD</sequence>
<dbReference type="KEGG" id="crq:GCK72_022028"/>